<dbReference type="AlphaFoldDB" id="A0A8J9U537"/>
<feature type="non-terminal residue" evidence="2">
    <location>
        <position position="158"/>
    </location>
</feature>
<name>A0A8J9U537_9NEOP</name>
<dbReference type="OrthoDB" id="6932430at2759"/>
<keyword evidence="3" id="KW-1185">Reference proteome</keyword>
<accession>A0A8J9U537</accession>
<evidence type="ECO:0000313" key="2">
    <source>
        <dbReference type="EMBL" id="CAH0713992.1"/>
    </source>
</evidence>
<evidence type="ECO:0000256" key="1">
    <source>
        <dbReference type="SAM" id="MobiDB-lite"/>
    </source>
</evidence>
<dbReference type="EMBL" id="OV170221">
    <property type="protein sequence ID" value="CAH0713992.1"/>
    <property type="molecule type" value="Genomic_DNA"/>
</dbReference>
<proteinExistence type="predicted"/>
<evidence type="ECO:0000313" key="3">
    <source>
        <dbReference type="Proteomes" id="UP000838878"/>
    </source>
</evidence>
<organism evidence="2 3">
    <name type="scientific">Brenthis ino</name>
    <name type="common">lesser marbled fritillary</name>
    <dbReference type="NCBI Taxonomy" id="405034"/>
    <lineage>
        <taxon>Eukaryota</taxon>
        <taxon>Metazoa</taxon>
        <taxon>Ecdysozoa</taxon>
        <taxon>Arthropoda</taxon>
        <taxon>Hexapoda</taxon>
        <taxon>Insecta</taxon>
        <taxon>Pterygota</taxon>
        <taxon>Neoptera</taxon>
        <taxon>Endopterygota</taxon>
        <taxon>Lepidoptera</taxon>
        <taxon>Glossata</taxon>
        <taxon>Ditrysia</taxon>
        <taxon>Papilionoidea</taxon>
        <taxon>Nymphalidae</taxon>
        <taxon>Heliconiinae</taxon>
        <taxon>Argynnini</taxon>
        <taxon>Brenthis</taxon>
    </lineage>
</organism>
<gene>
    <name evidence="2" type="ORF">BINO364_LOCUS1084</name>
</gene>
<protein>
    <submittedName>
        <fullName evidence="2">Uncharacterized protein</fullName>
    </submittedName>
</protein>
<feature type="region of interest" description="Disordered" evidence="1">
    <location>
        <begin position="30"/>
        <end position="49"/>
    </location>
</feature>
<dbReference type="Proteomes" id="UP000838878">
    <property type="component" value="Chromosome 1"/>
</dbReference>
<sequence length="158" mass="16793">MTSVLKSGERLVTGEFRASFVYVGRGAWSSRSRAGGRRGAGGRSAGGAALTGLESPLLELDEARRLEQRVEEAHVGSAGGRAVRARPLSCRDWPRACWRSRGRRPADQLRRGAAVTWPRRPANCTARSARRGACAIDASAAGGAAASDRLSTVSRQYA</sequence>
<reference evidence="2" key="1">
    <citation type="submission" date="2021-12" db="EMBL/GenBank/DDBJ databases">
        <authorList>
            <person name="Martin H S."/>
        </authorList>
    </citation>
    <scope>NUCLEOTIDE SEQUENCE</scope>
</reference>